<evidence type="ECO:0000256" key="1">
    <source>
        <dbReference type="ARBA" id="ARBA00009743"/>
    </source>
</evidence>
<dbReference type="GO" id="GO:0005975">
    <property type="term" value="P:carbohydrate metabolic process"/>
    <property type="evidence" value="ECO:0007669"/>
    <property type="project" value="InterPro"/>
</dbReference>
<name>A0A6C2UHM3_9BACT</name>
<protein>
    <submittedName>
        <fullName evidence="7">Alpha-galactosidase</fullName>
    </submittedName>
</protein>
<dbReference type="InterPro" id="IPR017853">
    <property type="entry name" value="GH"/>
</dbReference>
<dbReference type="InterPro" id="IPR013785">
    <property type="entry name" value="Aldolase_TIM"/>
</dbReference>
<dbReference type="Gene3D" id="2.60.40.1180">
    <property type="entry name" value="Golgi alpha-mannosidase II"/>
    <property type="match status" value="1"/>
</dbReference>
<dbReference type="InterPro" id="IPR002241">
    <property type="entry name" value="Glyco_hydro_27"/>
</dbReference>
<evidence type="ECO:0000313" key="8">
    <source>
        <dbReference type="Proteomes" id="UP000346198"/>
    </source>
</evidence>
<proteinExistence type="inferred from homology"/>
<dbReference type="Pfam" id="PF17801">
    <property type="entry name" value="Melibiase_C"/>
    <property type="match status" value="1"/>
</dbReference>
<reference evidence="7 8" key="1">
    <citation type="submission" date="2019-04" db="EMBL/GenBank/DDBJ databases">
        <authorList>
            <person name="Van Vliet M D."/>
        </authorList>
    </citation>
    <scope>NUCLEOTIDE SEQUENCE [LARGE SCALE GENOMIC DNA]</scope>
    <source>
        <strain evidence="7 8">F21</strain>
    </source>
</reference>
<evidence type="ECO:0000256" key="4">
    <source>
        <dbReference type="ARBA" id="ARBA00023295"/>
    </source>
</evidence>
<gene>
    <name evidence="7" type="primary">galA_3</name>
    <name evidence="7" type="ORF">SCARR_00759</name>
</gene>
<evidence type="ECO:0000256" key="2">
    <source>
        <dbReference type="ARBA" id="ARBA00022729"/>
    </source>
</evidence>
<feature type="domain" description="Alpha galactosidase C-terminal" evidence="6">
    <location>
        <begin position="590"/>
        <end position="654"/>
    </location>
</feature>
<dbReference type="EMBL" id="CAAHFH010000001">
    <property type="protein sequence ID" value="VGO18706.1"/>
    <property type="molecule type" value="Genomic_DNA"/>
</dbReference>
<dbReference type="PANTHER" id="PTHR11452:SF75">
    <property type="entry name" value="ALPHA-GALACTOSIDASE MEL1"/>
    <property type="match status" value="1"/>
</dbReference>
<accession>A0A6C2UHM3</accession>
<feature type="signal peptide" evidence="5">
    <location>
        <begin position="1"/>
        <end position="18"/>
    </location>
</feature>
<keyword evidence="2 5" id="KW-0732">Signal</keyword>
<comment type="similarity">
    <text evidence="1">Belongs to the glycosyl hydrolase 27 family.</text>
</comment>
<feature type="chain" id="PRO_5025379172" evidence="5">
    <location>
        <begin position="19"/>
        <end position="756"/>
    </location>
</feature>
<dbReference type="AlphaFoldDB" id="A0A6C2UHM3"/>
<dbReference type="Proteomes" id="UP000346198">
    <property type="component" value="Unassembled WGS sequence"/>
</dbReference>
<keyword evidence="8" id="KW-1185">Reference proteome</keyword>
<dbReference type="Gene3D" id="3.20.20.70">
    <property type="entry name" value="Aldolase class I"/>
    <property type="match status" value="1"/>
</dbReference>
<organism evidence="7 8">
    <name type="scientific">Pontiella sulfatireligans</name>
    <dbReference type="NCBI Taxonomy" id="2750658"/>
    <lineage>
        <taxon>Bacteria</taxon>
        <taxon>Pseudomonadati</taxon>
        <taxon>Kiritimatiellota</taxon>
        <taxon>Kiritimatiellia</taxon>
        <taxon>Kiritimatiellales</taxon>
        <taxon>Pontiellaceae</taxon>
        <taxon>Pontiella</taxon>
    </lineage>
</organism>
<evidence type="ECO:0000259" key="6">
    <source>
        <dbReference type="Pfam" id="PF17801"/>
    </source>
</evidence>
<dbReference type="InterPro" id="IPR013780">
    <property type="entry name" value="Glyco_hydro_b"/>
</dbReference>
<dbReference type="SUPFAM" id="SSF51011">
    <property type="entry name" value="Glycosyl hydrolase domain"/>
    <property type="match status" value="1"/>
</dbReference>
<keyword evidence="4" id="KW-0326">Glycosidase</keyword>
<evidence type="ECO:0000256" key="3">
    <source>
        <dbReference type="ARBA" id="ARBA00022801"/>
    </source>
</evidence>
<dbReference type="GO" id="GO:0004553">
    <property type="term" value="F:hydrolase activity, hydrolyzing O-glycosyl compounds"/>
    <property type="evidence" value="ECO:0007669"/>
    <property type="project" value="InterPro"/>
</dbReference>
<dbReference type="PANTHER" id="PTHR11452">
    <property type="entry name" value="ALPHA-GALACTOSIDASE/ALPHA-N-ACETYLGALACTOSAMINIDASE"/>
    <property type="match status" value="1"/>
</dbReference>
<keyword evidence="3" id="KW-0378">Hydrolase</keyword>
<evidence type="ECO:0000256" key="5">
    <source>
        <dbReference type="SAM" id="SignalP"/>
    </source>
</evidence>
<sequence length="756" mass="84556">MKSLVKTLALFAACSLQAAPLIQNKYMKIERAGEKLVLSSLVDAQQMTAQLDLPGFIQSSKIAECSDQLWGKGKQLMIKHGDSTTTLTLYDGNPFAHLETRVSNHGEEMLNLKKLIIAKMDFDFDVKESQLNTLGTGGLRTASSPKGSYAYSVLADPESRNGVICSWLTQLRGVGLMLPTFKEGKHQLETQLDFGLMRVQPDQTRETDILLIGFFDDARLGLEQYADDIAKVYDINLPPKPNVYCTWYHRKQTGSGASTESMIAGNAVFAQKYLKPFGLDVLQIDDNWQAPENNPGKQNKGPIKTFISTTKHFPSGMAKTADAIEKEGFVPGIWFMPFAGDLNNPTFDPAIFAIDKATGGPFEDNRWSGTTIDASSPLGEAFLRKRFKRIYDWGYRYIKVDGLHIGSPSHNLYVNRSYDGKVFGNAEIHDKSMTFVEAYRKGLDIMREEFPDTTILGCAATQNMVSFAPVFGLVDAMRVGPDNGGASKGDWKQTIAGADYAGNLWFLNNRVWYNDPDPIYVRKSNPLHKARWMASWVAVSGALNTTSVQYSLLSPERFDIIKRTLPAHNLDVRPIDILENSKPQIWKVENDRMVVIALFNWEEEKETAINYPLERMGLDPNKGYEAFDFWANRYLGTVKGKLNTTLKGAHCQVLALRKTKDHPQLLSTSRHITQGLIDVVSEEWNPRKKELRGTSNVVANDPYELRIVCPDGFQAMELKTSDKTAILSAVEQADELARATLTPSITGSINWILKFQ</sequence>
<dbReference type="SUPFAM" id="SSF51445">
    <property type="entry name" value="(Trans)glycosidases"/>
    <property type="match status" value="1"/>
</dbReference>
<evidence type="ECO:0000313" key="7">
    <source>
        <dbReference type="EMBL" id="VGO18706.1"/>
    </source>
</evidence>
<dbReference type="InterPro" id="IPR041233">
    <property type="entry name" value="Melibiase_C"/>
</dbReference>